<feature type="transmembrane region" description="Helical" evidence="6">
    <location>
        <begin position="6"/>
        <end position="28"/>
    </location>
</feature>
<comment type="subcellular location">
    <subcellularLocation>
        <location evidence="1">Cell membrane</location>
        <topology evidence="1">Multi-pass membrane protein</topology>
    </subcellularLocation>
</comment>
<keyword evidence="4 6" id="KW-1133">Transmembrane helix</keyword>
<dbReference type="Pfam" id="PF01810">
    <property type="entry name" value="LysE"/>
    <property type="match status" value="1"/>
</dbReference>
<feature type="transmembrane region" description="Helical" evidence="6">
    <location>
        <begin position="109"/>
        <end position="130"/>
    </location>
</feature>
<dbReference type="GO" id="GO:0015171">
    <property type="term" value="F:amino acid transmembrane transporter activity"/>
    <property type="evidence" value="ECO:0007669"/>
    <property type="project" value="TreeGrafter"/>
</dbReference>
<evidence type="ECO:0000256" key="3">
    <source>
        <dbReference type="ARBA" id="ARBA00022692"/>
    </source>
</evidence>
<dbReference type="Proteomes" id="UP000600865">
    <property type="component" value="Unassembled WGS sequence"/>
</dbReference>
<evidence type="ECO:0000256" key="4">
    <source>
        <dbReference type="ARBA" id="ARBA00022989"/>
    </source>
</evidence>
<proteinExistence type="predicted"/>
<accession>A0A918NFG3</accession>
<dbReference type="AlphaFoldDB" id="A0A918NFG3"/>
<comment type="caution">
    <text evidence="7">The sequence shown here is derived from an EMBL/GenBank/DDBJ whole genome shotgun (WGS) entry which is preliminary data.</text>
</comment>
<dbReference type="GO" id="GO:0005886">
    <property type="term" value="C:plasma membrane"/>
    <property type="evidence" value="ECO:0007669"/>
    <property type="project" value="UniProtKB-SubCell"/>
</dbReference>
<dbReference type="EMBL" id="BMYV01000001">
    <property type="protein sequence ID" value="GGX63394.1"/>
    <property type="molecule type" value="Genomic_DNA"/>
</dbReference>
<dbReference type="PANTHER" id="PTHR30086:SF20">
    <property type="entry name" value="ARGININE EXPORTER PROTEIN ARGO-RELATED"/>
    <property type="match status" value="1"/>
</dbReference>
<dbReference type="PANTHER" id="PTHR30086">
    <property type="entry name" value="ARGININE EXPORTER PROTEIN ARGO"/>
    <property type="match status" value="1"/>
</dbReference>
<organism evidence="7 8">
    <name type="scientific">Litorimonas cladophorae</name>
    <dbReference type="NCBI Taxonomy" id="1220491"/>
    <lineage>
        <taxon>Bacteria</taxon>
        <taxon>Pseudomonadati</taxon>
        <taxon>Pseudomonadota</taxon>
        <taxon>Alphaproteobacteria</taxon>
        <taxon>Maricaulales</taxon>
        <taxon>Robiginitomaculaceae</taxon>
    </lineage>
</organism>
<protein>
    <submittedName>
        <fullName evidence="7">Threonine transporter RhtB</fullName>
    </submittedName>
</protein>
<feature type="transmembrane region" description="Helical" evidence="6">
    <location>
        <begin position="182"/>
        <end position="200"/>
    </location>
</feature>
<sequence length="205" mass="22324">MENLLAFISAAILIELTPGPNMAFLALISATKGRRHGFATTAGVALGLLIIGLLSAAGVGAVVTQNPILFQILRWGGIAYLLFLAWEGWREAGESSPHRSGNTESDLTYFRHGLTVNLLNPKAALFYIAVLPTFLSSREAAWAEIFGLTVLYVGIATAIHVLIVVFAGTFHKFLENPRRSFWVRRILALALALTAIWFGWSTRDG</sequence>
<feature type="transmembrane region" description="Helical" evidence="6">
    <location>
        <begin position="68"/>
        <end position="89"/>
    </location>
</feature>
<dbReference type="RefSeq" id="WP_189582635.1">
    <property type="nucleotide sequence ID" value="NZ_BMYV01000001.1"/>
</dbReference>
<keyword evidence="2" id="KW-1003">Cell membrane</keyword>
<keyword evidence="3 6" id="KW-0812">Transmembrane</keyword>
<name>A0A918NFG3_9PROT</name>
<evidence type="ECO:0000313" key="7">
    <source>
        <dbReference type="EMBL" id="GGX63394.1"/>
    </source>
</evidence>
<keyword evidence="8" id="KW-1185">Reference proteome</keyword>
<gene>
    <name evidence="7" type="ORF">GCM10011309_11720</name>
</gene>
<evidence type="ECO:0000313" key="8">
    <source>
        <dbReference type="Proteomes" id="UP000600865"/>
    </source>
</evidence>
<keyword evidence="5 6" id="KW-0472">Membrane</keyword>
<dbReference type="InterPro" id="IPR001123">
    <property type="entry name" value="LeuE-type"/>
</dbReference>
<reference evidence="7 8" key="1">
    <citation type="journal article" date="2014" name="Int. J. Syst. Evol. Microbiol.">
        <title>Complete genome sequence of Corynebacterium casei LMG S-19264T (=DSM 44701T), isolated from a smear-ripened cheese.</title>
        <authorList>
            <consortium name="US DOE Joint Genome Institute (JGI-PGF)"/>
            <person name="Walter F."/>
            <person name="Albersmeier A."/>
            <person name="Kalinowski J."/>
            <person name="Ruckert C."/>
        </authorList>
    </citation>
    <scope>NUCLEOTIDE SEQUENCE [LARGE SCALE GENOMIC DNA]</scope>
    <source>
        <strain evidence="7 8">KCTC 23968</strain>
    </source>
</reference>
<evidence type="ECO:0000256" key="5">
    <source>
        <dbReference type="ARBA" id="ARBA00023136"/>
    </source>
</evidence>
<feature type="transmembrane region" description="Helical" evidence="6">
    <location>
        <begin position="150"/>
        <end position="170"/>
    </location>
</feature>
<feature type="transmembrane region" description="Helical" evidence="6">
    <location>
        <begin position="40"/>
        <end position="62"/>
    </location>
</feature>
<dbReference type="PIRSF" id="PIRSF006324">
    <property type="entry name" value="LeuE"/>
    <property type="match status" value="1"/>
</dbReference>
<evidence type="ECO:0000256" key="2">
    <source>
        <dbReference type="ARBA" id="ARBA00022475"/>
    </source>
</evidence>
<evidence type="ECO:0000256" key="6">
    <source>
        <dbReference type="SAM" id="Phobius"/>
    </source>
</evidence>
<evidence type="ECO:0000256" key="1">
    <source>
        <dbReference type="ARBA" id="ARBA00004651"/>
    </source>
</evidence>